<dbReference type="AlphaFoldDB" id="A0A0B6Z800"/>
<name>A0A0B6Z800_9EUPU</name>
<accession>A0A0B6Z800</accession>
<gene>
    <name evidence="2" type="primary">ORF52776</name>
</gene>
<dbReference type="EMBL" id="HACG01017884">
    <property type="protein sequence ID" value="CEK64749.1"/>
    <property type="molecule type" value="Transcribed_RNA"/>
</dbReference>
<keyword evidence="1" id="KW-0732">Signal</keyword>
<proteinExistence type="predicted"/>
<evidence type="ECO:0000313" key="2">
    <source>
        <dbReference type="EMBL" id="CEK64749.1"/>
    </source>
</evidence>
<feature type="signal peptide" evidence="1">
    <location>
        <begin position="1"/>
        <end position="19"/>
    </location>
</feature>
<organism evidence="2">
    <name type="scientific">Arion vulgaris</name>
    <dbReference type="NCBI Taxonomy" id="1028688"/>
    <lineage>
        <taxon>Eukaryota</taxon>
        <taxon>Metazoa</taxon>
        <taxon>Spiralia</taxon>
        <taxon>Lophotrochozoa</taxon>
        <taxon>Mollusca</taxon>
        <taxon>Gastropoda</taxon>
        <taxon>Heterobranchia</taxon>
        <taxon>Euthyneura</taxon>
        <taxon>Panpulmonata</taxon>
        <taxon>Eupulmonata</taxon>
        <taxon>Stylommatophora</taxon>
        <taxon>Helicina</taxon>
        <taxon>Arionoidea</taxon>
        <taxon>Arionidae</taxon>
        <taxon>Arion</taxon>
    </lineage>
</organism>
<protein>
    <submittedName>
        <fullName evidence="2">Uncharacterized protein</fullName>
    </submittedName>
</protein>
<feature type="non-terminal residue" evidence="2">
    <location>
        <position position="304"/>
    </location>
</feature>
<feature type="chain" id="PRO_5002123673" evidence="1">
    <location>
        <begin position="20"/>
        <end position="304"/>
    </location>
</feature>
<evidence type="ECO:0000256" key="1">
    <source>
        <dbReference type="SAM" id="SignalP"/>
    </source>
</evidence>
<sequence length="304" mass="34516">GMILLGLAILILIVGIVLSISFKSRIAPDDFSQEMSTTHGKIRLKVDLDTVCMQNSIECLNKDSDLPLAFHPNNQHVNYFVEKDYNTTTAGHAVNFNNCSHKVSKACQKGYQEQSTSINSLVDNSSSFSSSESDDCTSGSYTITDDVVEDQPRHLFPFQFNRVENNQLHSLNSESMQIQEQKPSFRNIKTIVVGSSYTTLNNFFQYSTHDDSAIEYKECHENRNKMCLQNSAVLVKDNESKNNEKTFYEKINDQHRTQTSQLTKHTPEIDIQENRYGSRQRLNGFSSDSVLNSPKIYNSLEIIV</sequence>
<reference evidence="2" key="1">
    <citation type="submission" date="2014-12" db="EMBL/GenBank/DDBJ databases">
        <title>Insight into the proteome of Arion vulgaris.</title>
        <authorList>
            <person name="Aradska J."/>
            <person name="Bulat T."/>
            <person name="Smidak R."/>
            <person name="Sarate P."/>
            <person name="Gangsoo J."/>
            <person name="Sialana F."/>
            <person name="Bilban M."/>
            <person name="Lubec G."/>
        </authorList>
    </citation>
    <scope>NUCLEOTIDE SEQUENCE</scope>
    <source>
        <tissue evidence="2">Skin</tissue>
    </source>
</reference>
<feature type="non-terminal residue" evidence="2">
    <location>
        <position position="1"/>
    </location>
</feature>